<keyword evidence="1" id="KW-0812">Transmembrane</keyword>
<keyword evidence="3" id="KW-1185">Reference proteome</keyword>
<organism evidence="2 3">
    <name type="scientific">Fusibacillus kribbianus</name>
    <dbReference type="NCBI Taxonomy" id="3044208"/>
    <lineage>
        <taxon>Bacteria</taxon>
        <taxon>Bacillati</taxon>
        <taxon>Bacillota</taxon>
        <taxon>Clostridia</taxon>
        <taxon>Lachnospirales</taxon>
        <taxon>Lachnospiraceae</taxon>
        <taxon>Fusibacillus</taxon>
    </lineage>
</organism>
<evidence type="ECO:0000313" key="2">
    <source>
        <dbReference type="EMBL" id="MDI9242890.1"/>
    </source>
</evidence>
<reference evidence="2 3" key="1">
    <citation type="submission" date="2023-05" db="EMBL/GenBank/DDBJ databases">
        <title>[ruminococcus] sp. nov., isolated from a pig farm feces dump.</title>
        <authorList>
            <person name="Chang Y.-H."/>
        </authorList>
    </citation>
    <scope>NUCLEOTIDE SEQUENCE [LARGE SCALE GENOMIC DNA]</scope>
    <source>
        <strain evidence="2 3">YH-rum2234</strain>
    </source>
</reference>
<feature type="transmembrane region" description="Helical" evidence="1">
    <location>
        <begin position="280"/>
        <end position="299"/>
    </location>
</feature>
<keyword evidence="1" id="KW-1133">Transmembrane helix</keyword>
<sequence>MKLYQKIMVSIFAVLTVCGIFFGWFMGTYFENRQISRAAETELHSYETALYTLEKLYAMETEEDASEKNARMIMDSLFSHKMYRDYICLKNGQVFSDSSEYVIRFDPGWLEQGRFEETEYVIEENNGEYLMVIGTRIPWFQENGYLFTVRDLTDIHRDVRDFLGQFAMLLIVGPILDTSSVFLTLPQITGSGALAIFLRMVPRCRQEAGRIHKAQQGIGRGIGQGSVLQRIRIGLRIFSMLITWLIDHLTAASESVRSRGSSLRGKTAFSAYRFDNRDRAYVIALFTCLSMIWMAVMLRQTDMVYDPRMIWTSITSMSWLFYGGYVIFCRMPMFLDLWTEYRFRNAGRKAF</sequence>
<protein>
    <submittedName>
        <fullName evidence="2">Uncharacterized protein</fullName>
    </submittedName>
</protein>
<dbReference type="Proteomes" id="UP001300383">
    <property type="component" value="Unassembled WGS sequence"/>
</dbReference>
<gene>
    <name evidence="2" type="ORF">QJ036_10470</name>
</gene>
<dbReference type="AlphaFoldDB" id="A0AAP4F068"/>
<evidence type="ECO:0000256" key="1">
    <source>
        <dbReference type="SAM" id="Phobius"/>
    </source>
</evidence>
<name>A0AAP4F068_9FIRM</name>
<dbReference type="RefSeq" id="WP_283231325.1">
    <property type="nucleotide sequence ID" value="NZ_JASGBQ010000020.1"/>
</dbReference>
<accession>A0AAP4F068</accession>
<dbReference type="EMBL" id="JASGBQ010000020">
    <property type="protein sequence ID" value="MDI9242890.1"/>
    <property type="molecule type" value="Genomic_DNA"/>
</dbReference>
<evidence type="ECO:0000313" key="3">
    <source>
        <dbReference type="Proteomes" id="UP001300383"/>
    </source>
</evidence>
<comment type="caution">
    <text evidence="2">The sequence shown here is derived from an EMBL/GenBank/DDBJ whole genome shotgun (WGS) entry which is preliminary data.</text>
</comment>
<proteinExistence type="predicted"/>
<feature type="transmembrane region" description="Helical" evidence="1">
    <location>
        <begin position="182"/>
        <end position="201"/>
    </location>
</feature>
<feature type="transmembrane region" description="Helical" evidence="1">
    <location>
        <begin position="6"/>
        <end position="27"/>
    </location>
</feature>
<keyword evidence="1" id="KW-0472">Membrane</keyword>